<keyword evidence="1" id="KW-0732">Signal</keyword>
<gene>
    <name evidence="2" type="ORF">VO63_14205</name>
</gene>
<comment type="caution">
    <text evidence="2">The sequence shown here is derived from an EMBL/GenBank/DDBJ whole genome shotgun (WGS) entry which is preliminary data.</text>
</comment>
<organism evidence="2 3">
    <name type="scientific">Streptomyces showdoensis</name>
    <dbReference type="NCBI Taxonomy" id="68268"/>
    <lineage>
        <taxon>Bacteria</taxon>
        <taxon>Bacillati</taxon>
        <taxon>Actinomycetota</taxon>
        <taxon>Actinomycetes</taxon>
        <taxon>Kitasatosporales</taxon>
        <taxon>Streptomycetaceae</taxon>
        <taxon>Streptomyces</taxon>
    </lineage>
</organism>
<keyword evidence="3" id="KW-1185">Reference proteome</keyword>
<name>A0A2P2GNR6_STREW</name>
<evidence type="ECO:0000313" key="2">
    <source>
        <dbReference type="EMBL" id="KKZ73148.1"/>
    </source>
</evidence>
<sequence length="302" mass="31260">MRKSLVAALAAVTSATALLLAGPVTPPASASSYCDGTTPSTSMLFYRADNGQAGTGTLSSGHWRQKATLGLPTGYTHAAASRDSLLLYNGNTGAGEVGTFTNGQYTRTRTSTDFSTGWTFVEASGDSVIFYNANTGHGVTGTLKGGAYRQVRVYENVSSGWGTMAASCDTLLAAARHGSVEFPWSNVGYGTLEGGVYTDTGRIARDDYLGRLTATKDSVLATSKSGSRLEYRVSEAVGGSGVSFDKIGASGIWNTVGRTGDSLFFYKTDGTAWTSTLVGGTYTNVGPLAAVSSGWTLIEGGV</sequence>
<evidence type="ECO:0000313" key="3">
    <source>
        <dbReference type="Proteomes" id="UP000265325"/>
    </source>
</evidence>
<feature type="signal peptide" evidence="1">
    <location>
        <begin position="1"/>
        <end position="30"/>
    </location>
</feature>
<dbReference type="EMBL" id="LAQS01000019">
    <property type="protein sequence ID" value="KKZ73148.1"/>
    <property type="molecule type" value="Genomic_DNA"/>
</dbReference>
<evidence type="ECO:0000256" key="1">
    <source>
        <dbReference type="SAM" id="SignalP"/>
    </source>
</evidence>
<dbReference type="AlphaFoldDB" id="A0A2P2GNR6"/>
<protein>
    <submittedName>
        <fullName evidence="2">Uncharacterized protein</fullName>
    </submittedName>
</protein>
<dbReference type="RefSeq" id="WP_046908128.1">
    <property type="nucleotide sequence ID" value="NZ_BAAAXG010000004.1"/>
</dbReference>
<feature type="chain" id="PRO_5015136524" evidence="1">
    <location>
        <begin position="31"/>
        <end position="302"/>
    </location>
</feature>
<accession>A0A2P2GNR6</accession>
<dbReference type="OrthoDB" id="4107317at2"/>
<reference evidence="2 3" key="1">
    <citation type="submission" date="2015-05" db="EMBL/GenBank/DDBJ databases">
        <title>Draft Genome assembly of Streptomyces showdoensis.</title>
        <authorList>
            <person name="Thapa K.K."/>
            <person name="Metsa-Ketela M."/>
        </authorList>
    </citation>
    <scope>NUCLEOTIDE SEQUENCE [LARGE SCALE GENOMIC DNA]</scope>
    <source>
        <strain evidence="2 3">ATCC 15227</strain>
    </source>
</reference>
<proteinExistence type="predicted"/>
<dbReference type="Proteomes" id="UP000265325">
    <property type="component" value="Unassembled WGS sequence"/>
</dbReference>